<accession>A0A3Q8C9A3</accession>
<gene>
    <name evidence="1" type="ORF">BSQ49_04990</name>
</gene>
<organism evidence="1 2">
    <name type="scientific">Liquorilactobacillus hordei</name>
    <dbReference type="NCBI Taxonomy" id="468911"/>
    <lineage>
        <taxon>Bacteria</taxon>
        <taxon>Bacillati</taxon>
        <taxon>Bacillota</taxon>
        <taxon>Bacilli</taxon>
        <taxon>Lactobacillales</taxon>
        <taxon>Lactobacillaceae</taxon>
        <taxon>Liquorilactobacillus</taxon>
    </lineage>
</organism>
<reference evidence="1 2" key="1">
    <citation type="submission" date="2016-11" db="EMBL/GenBank/DDBJ databases">
        <title>Interaction between Lactobacillus species and yeast in water kefir.</title>
        <authorList>
            <person name="Behr J."/>
            <person name="Xu D."/>
            <person name="Vogel R.F."/>
        </authorList>
    </citation>
    <scope>NUCLEOTIDE SEQUENCE [LARGE SCALE GENOMIC DNA]</scope>
    <source>
        <strain evidence="1 2">TMW 1.1822</strain>
    </source>
</reference>
<dbReference type="EMBL" id="CP018176">
    <property type="protein sequence ID" value="AUJ29610.1"/>
    <property type="molecule type" value="Genomic_DNA"/>
</dbReference>
<dbReference type="RefSeq" id="WP_141053197.1">
    <property type="nucleotide sequence ID" value="NZ_CP018176.1"/>
</dbReference>
<sequence length="122" mass="14630">MTVLNFDKYKLSDHAFERIQARFNIPRSEAYTWLRRLLENAEFVRIDGDGCELYKLKEVRIVINPLTHFVVTVYQADTLQDQYYREMTELMMNALGIKDREAEALKKKTWKFFLERQSGKEN</sequence>
<evidence type="ECO:0000313" key="2">
    <source>
        <dbReference type="Proteomes" id="UP000314960"/>
    </source>
</evidence>
<name>A0A3Q8C9A3_9LACO</name>
<dbReference type="AlphaFoldDB" id="A0A3Q8C9A3"/>
<proteinExistence type="predicted"/>
<dbReference type="Proteomes" id="UP000314960">
    <property type="component" value="Chromosome"/>
</dbReference>
<dbReference type="KEGG" id="lhw:BSQ49_04990"/>
<evidence type="ECO:0000313" key="1">
    <source>
        <dbReference type="EMBL" id="AUJ29610.1"/>
    </source>
</evidence>
<protein>
    <submittedName>
        <fullName evidence="1">Uncharacterized protein</fullName>
    </submittedName>
</protein>